<dbReference type="EMBL" id="CP025187">
    <property type="protein sequence ID" value="AWV20243.1"/>
    <property type="molecule type" value="Genomic_DNA"/>
</dbReference>
<geneLocation type="plasmid" evidence="3">
    <name>p2-AD2</name>
</geneLocation>
<name>A0A4Y1MRI4_9PROT</name>
<proteinExistence type="predicted"/>
<keyword evidence="2" id="KW-0812">Transmembrane</keyword>
<feature type="compositionally biased region" description="Polar residues" evidence="1">
    <location>
        <begin position="1"/>
        <end position="10"/>
    </location>
</feature>
<evidence type="ECO:0000256" key="2">
    <source>
        <dbReference type="SAM" id="Phobius"/>
    </source>
</evidence>
<gene>
    <name evidence="3" type="ORF">RADP37_04534</name>
</gene>
<dbReference type="AlphaFoldDB" id="A0A4Y1MRI4"/>
<protein>
    <submittedName>
        <fullName evidence="3">Uncharacterized protein</fullName>
    </submittedName>
</protein>
<keyword evidence="3" id="KW-0614">Plasmid</keyword>
<evidence type="ECO:0000313" key="3">
    <source>
        <dbReference type="EMBL" id="AWV20243.1"/>
    </source>
</evidence>
<feature type="region of interest" description="Disordered" evidence="1">
    <location>
        <begin position="1"/>
        <end position="21"/>
    </location>
</feature>
<keyword evidence="2" id="KW-1133">Transmembrane helix</keyword>
<evidence type="ECO:0000256" key="1">
    <source>
        <dbReference type="SAM" id="MobiDB-lite"/>
    </source>
</evidence>
<accession>A0A4Y1MRI4</accession>
<organism evidence="3">
    <name type="scientific">Roseomonas mucosa</name>
    <dbReference type="NCBI Taxonomy" id="207340"/>
    <lineage>
        <taxon>Bacteria</taxon>
        <taxon>Pseudomonadati</taxon>
        <taxon>Pseudomonadota</taxon>
        <taxon>Alphaproteobacteria</taxon>
        <taxon>Acetobacterales</taxon>
        <taxon>Roseomonadaceae</taxon>
        <taxon>Roseomonas</taxon>
    </lineage>
</organism>
<sequence>MDGMQTSTISGLVERGQRAREDLEDAQRELMRALDALDVVPGHPEAAFVAAMAGTQRAFASMAVGMGEDLRGVVAAAQAQSREELERLREATRLANATTAQAQAAAVANDVERKRVIERMVKEVAPGIVDSLRGSLVIKEVAYDRRRRAGFYARGALMFVGVFLAGYLISFWQDSAALGVTVQRCQERMVTAQNGEMWCKMDGHLTRGLPPTPTPARPAAPAR</sequence>
<reference evidence="3" key="1">
    <citation type="submission" date="2017-12" db="EMBL/GenBank/DDBJ databases">
        <authorList>
            <person name="Martens C."/>
            <person name="Dahlstrom E."/>
            <person name="Barbian K."/>
            <person name="Sykora L."/>
            <person name="Ricklefs S."/>
            <person name="Bruno D."/>
            <person name="Anzick I."/>
            <person name="Myles I."/>
            <person name="Datta S.K."/>
        </authorList>
    </citation>
    <scope>NUCLEOTIDE SEQUENCE</scope>
    <source>
        <strain evidence="3">AD2</strain>
        <plasmid evidence="3">p2-AD2</plasmid>
    </source>
</reference>
<dbReference type="RefSeq" id="WP_099781054.1">
    <property type="nucleotide sequence ID" value="NZ_CP025187.1"/>
</dbReference>
<feature type="transmembrane region" description="Helical" evidence="2">
    <location>
        <begin position="151"/>
        <end position="172"/>
    </location>
</feature>
<keyword evidence="2" id="KW-0472">Membrane</keyword>